<accession>H0UIN6</accession>
<gene>
    <name evidence="5" type="ORF">JonanDRAFT_1417</name>
</gene>
<evidence type="ECO:0000256" key="1">
    <source>
        <dbReference type="ARBA" id="ARBA00022723"/>
    </source>
</evidence>
<evidence type="ECO:0000256" key="3">
    <source>
        <dbReference type="ARBA" id="ARBA00022833"/>
    </source>
</evidence>
<dbReference type="GO" id="GO:0016814">
    <property type="term" value="F:hydrolase activity, acting on carbon-nitrogen (but not peptide) bonds, in cyclic amidines"/>
    <property type="evidence" value="ECO:0007669"/>
    <property type="project" value="UniProtKB-ARBA"/>
</dbReference>
<dbReference type="InterPro" id="IPR032466">
    <property type="entry name" value="Metal_Hydrolase"/>
</dbReference>
<dbReference type="EMBL" id="CM001376">
    <property type="protein sequence ID" value="EHM13781.1"/>
    <property type="molecule type" value="Genomic_DNA"/>
</dbReference>
<dbReference type="SUPFAM" id="SSF51338">
    <property type="entry name" value="Composite domain of metallo-dependent hydrolases"/>
    <property type="match status" value="2"/>
</dbReference>
<evidence type="ECO:0000313" key="5">
    <source>
        <dbReference type="EMBL" id="EHM13781.1"/>
    </source>
</evidence>
<dbReference type="SUPFAM" id="SSF51556">
    <property type="entry name" value="Metallo-dependent hydrolases"/>
    <property type="match status" value="1"/>
</dbReference>
<keyword evidence="3" id="KW-0862">Zinc</keyword>
<name>H0UIN6_9BACT</name>
<dbReference type="eggNOG" id="COG0402">
    <property type="taxonomic scope" value="Bacteria"/>
</dbReference>
<dbReference type="InterPro" id="IPR050287">
    <property type="entry name" value="MTA/SAH_deaminase"/>
</dbReference>
<dbReference type="InterPro" id="IPR006680">
    <property type="entry name" value="Amidohydro-rel"/>
</dbReference>
<dbReference type="PANTHER" id="PTHR43794:SF11">
    <property type="entry name" value="AMIDOHYDROLASE-RELATED DOMAIN-CONTAINING PROTEIN"/>
    <property type="match status" value="1"/>
</dbReference>
<evidence type="ECO:0000256" key="2">
    <source>
        <dbReference type="ARBA" id="ARBA00022801"/>
    </source>
</evidence>
<protein>
    <submittedName>
        <fullName evidence="5">Cytosine deaminase-like metal-dependent hydrolase</fullName>
    </submittedName>
</protein>
<dbReference type="Gene3D" id="3.20.20.140">
    <property type="entry name" value="Metal-dependent hydrolases"/>
    <property type="match status" value="1"/>
</dbReference>
<sequence>MALLLKNVYALDGRLRPARRVDLRITEAGVIGTIAPAGSLKPQPDDCVDDRHDGTAVIPAFANAHCHAAMSLFRGLGEDEPLMEWLERKIWPVEARLTPQTVRAGTELAAAEMALSGAGCFADMYYHMEVVAEVVRRVGLRGALSVGVVSRDDKLLAASLQKDLTPYRGPLTRLNLDPHAPYTVSLAGMERIARFGRENGLTVQTHFLEAEWERGYIKKTFGMEPVEYLEKTGLLELDHLVLAHGVWLTEGEMKELAGRGNVTVVHCPASNLKLGSGVAALPAMLDAGLPVALGTDGAASNNRLDLWSEMRLMALIHKGTSKDPTAVPAHAALNCATLAGYRAFGFEGVGLIEEGWQADLTLVDLSGPQYVGADEDNLAGFIVYSGSSADVTDLLVVGRWIVKNRDYLPDPVESLTEAARRARRTLQSGASEAGA</sequence>
<dbReference type="CDD" id="cd01298">
    <property type="entry name" value="ATZ_TRZ_like"/>
    <property type="match status" value="1"/>
</dbReference>
<dbReference type="GO" id="GO:0046872">
    <property type="term" value="F:metal ion binding"/>
    <property type="evidence" value="ECO:0007669"/>
    <property type="project" value="UniProtKB-KW"/>
</dbReference>
<dbReference type="InterPro" id="IPR011059">
    <property type="entry name" value="Metal-dep_hydrolase_composite"/>
</dbReference>
<dbReference type="PANTHER" id="PTHR43794">
    <property type="entry name" value="AMINOHYDROLASE SSNA-RELATED"/>
    <property type="match status" value="1"/>
</dbReference>
<dbReference type="RefSeq" id="WP_008519492.1">
    <property type="nucleotide sequence ID" value="NZ_CM001376.1"/>
</dbReference>
<evidence type="ECO:0000313" key="6">
    <source>
        <dbReference type="Proteomes" id="UP000003806"/>
    </source>
</evidence>
<dbReference type="Proteomes" id="UP000003806">
    <property type="component" value="Chromosome"/>
</dbReference>
<keyword evidence="2 5" id="KW-0378">Hydrolase</keyword>
<dbReference type="HOGENOM" id="CLU_012358_2_1_0"/>
<dbReference type="GO" id="GO:0019239">
    <property type="term" value="F:deaminase activity"/>
    <property type="evidence" value="ECO:0007669"/>
    <property type="project" value="UniProtKB-ARBA"/>
</dbReference>
<dbReference type="FunFam" id="3.20.20.140:FF:000014">
    <property type="entry name" value="5-methylthioadenosine/S-adenosylhomocysteine deaminase"/>
    <property type="match status" value="1"/>
</dbReference>
<dbReference type="Gene3D" id="2.30.40.10">
    <property type="entry name" value="Urease, subunit C, domain 1"/>
    <property type="match status" value="1"/>
</dbReference>
<dbReference type="STRING" id="885272.JonanDRAFT_1417"/>
<keyword evidence="6" id="KW-1185">Reference proteome</keyword>
<proteinExistence type="predicted"/>
<dbReference type="AlphaFoldDB" id="H0UIN6"/>
<dbReference type="Pfam" id="PF01979">
    <property type="entry name" value="Amidohydro_1"/>
    <property type="match status" value="1"/>
</dbReference>
<reference evidence="5 6" key="1">
    <citation type="submission" date="2011-11" db="EMBL/GenBank/DDBJ databases">
        <title>The Noncontiguous Finished genome of Jonquetella anthropi DSM 22815.</title>
        <authorList>
            <consortium name="US DOE Joint Genome Institute (JGI-PGF)"/>
            <person name="Lucas S."/>
            <person name="Copeland A."/>
            <person name="Lapidus A."/>
            <person name="Glavina del Rio T."/>
            <person name="Dalin E."/>
            <person name="Tice H."/>
            <person name="Bruce D."/>
            <person name="Goodwin L."/>
            <person name="Pitluck S."/>
            <person name="Peters L."/>
            <person name="Mikhailova N."/>
            <person name="Held B."/>
            <person name="Kyrpides N."/>
            <person name="Mavromatis K."/>
            <person name="Ivanova N."/>
            <person name="Markowitz V."/>
            <person name="Cheng J.-F."/>
            <person name="Hugenholtz P."/>
            <person name="Woyke T."/>
            <person name="Wu D."/>
            <person name="Gronow S."/>
            <person name="Wellnitz S."/>
            <person name="Brambilla E."/>
            <person name="Klenk H.-P."/>
            <person name="Eisen J.A."/>
        </authorList>
    </citation>
    <scope>NUCLEOTIDE SEQUENCE [LARGE SCALE GENOMIC DNA]</scope>
    <source>
        <strain evidence="5 6">DSM 22815</strain>
    </source>
</reference>
<organism evidence="5 6">
    <name type="scientific">Jonquetella anthropi DSM 22815</name>
    <dbReference type="NCBI Taxonomy" id="885272"/>
    <lineage>
        <taxon>Bacteria</taxon>
        <taxon>Thermotogati</taxon>
        <taxon>Synergistota</taxon>
        <taxon>Synergistia</taxon>
        <taxon>Synergistales</taxon>
        <taxon>Dethiosulfovibrionaceae</taxon>
        <taxon>Jonquetella</taxon>
    </lineage>
</organism>
<feature type="domain" description="Amidohydrolase-related" evidence="4">
    <location>
        <begin position="57"/>
        <end position="400"/>
    </location>
</feature>
<dbReference type="OrthoDB" id="9807210at2"/>
<evidence type="ECO:0000259" key="4">
    <source>
        <dbReference type="Pfam" id="PF01979"/>
    </source>
</evidence>
<keyword evidence="1" id="KW-0479">Metal-binding</keyword>